<feature type="domain" description="DNA-binding transcriptional repressor CapW winged helix-turn-helix" evidence="3">
    <location>
        <begin position="2"/>
        <end position="73"/>
    </location>
</feature>
<dbReference type="PROSITE" id="PS52050">
    <property type="entry name" value="WYL"/>
    <property type="match status" value="1"/>
</dbReference>
<reference evidence="4 5" key="1">
    <citation type="submission" date="2013-03" db="EMBL/GenBank/DDBJ databases">
        <title>Salinisphaera dokdonensis CL-ES53 Genome Sequencing.</title>
        <authorList>
            <person name="Li C."/>
            <person name="Lai Q."/>
            <person name="Shao Z."/>
        </authorList>
    </citation>
    <scope>NUCLEOTIDE SEQUENCE [LARGE SCALE GENOMIC DNA]</scope>
    <source>
        <strain evidence="4 5">CL-ES53</strain>
    </source>
</reference>
<dbReference type="PANTHER" id="PTHR34580:SF3">
    <property type="entry name" value="PROTEIN PAFB"/>
    <property type="match status" value="1"/>
</dbReference>
<keyword evidence="5" id="KW-1185">Reference proteome</keyword>
<dbReference type="PIRSF" id="PIRSF015558">
    <property type="entry name" value="Txn_reg_DeoR_prd"/>
    <property type="match status" value="1"/>
</dbReference>
<dbReference type="EMBL" id="APND01000005">
    <property type="protein sequence ID" value="MES1930494.1"/>
    <property type="molecule type" value="Genomic_DNA"/>
</dbReference>
<evidence type="ECO:0000259" key="3">
    <source>
        <dbReference type="Pfam" id="PF26109"/>
    </source>
</evidence>
<dbReference type="Pfam" id="PF13280">
    <property type="entry name" value="WYL"/>
    <property type="match status" value="1"/>
</dbReference>
<dbReference type="InterPro" id="IPR016634">
    <property type="entry name" value="CapW-like"/>
</dbReference>
<dbReference type="InterPro" id="IPR051534">
    <property type="entry name" value="CBASS_pafABC_assoc_protein"/>
</dbReference>
<dbReference type="InterPro" id="IPR026881">
    <property type="entry name" value="WYL_dom"/>
</dbReference>
<feature type="domain" description="DNA-binding transcriptional repressor CapW C-terminal dimerisation" evidence="2">
    <location>
        <begin position="197"/>
        <end position="266"/>
    </location>
</feature>
<dbReference type="Pfam" id="PF26107">
    <property type="entry name" value="BrxR_CTD"/>
    <property type="match status" value="1"/>
</dbReference>
<dbReference type="Pfam" id="PF26109">
    <property type="entry name" value="WHD_BrxR"/>
    <property type="match status" value="1"/>
</dbReference>
<evidence type="ECO:0000313" key="4">
    <source>
        <dbReference type="EMBL" id="MES1930494.1"/>
    </source>
</evidence>
<gene>
    <name evidence="4" type="ORF">SADO_14629</name>
</gene>
<sequence>MAFIEFRLLWDGEMNRSDLVDFFGISAQQASADIQQYKERAPGNLTYDRNAKRYVRGEHFAPALVSDRAEAYTEELLGLGTTTGHDGSSWIGSPPPYAALPSARRSVDPTILRVLLQAIRRNHMVEVEYQSMNRPSPTTRWLSPHALGYDGQRWHVRAYSHRHEMFRDYVIARIVSTGAQETSTIDPATDAEWHQTITVRIGPHEKLSDGQKTAIAWEYGMRDGSAEITVRVSMVFYLLRMLRLDNDAGSRSPEAQQIVLLNPEDIPGNTQ</sequence>
<comment type="caution">
    <text evidence="4">The sequence shown here is derived from an EMBL/GenBank/DDBJ whole genome shotgun (WGS) entry which is preliminary data.</text>
</comment>
<evidence type="ECO:0000259" key="1">
    <source>
        <dbReference type="Pfam" id="PF13280"/>
    </source>
</evidence>
<proteinExistence type="predicted"/>
<dbReference type="PANTHER" id="PTHR34580">
    <property type="match status" value="1"/>
</dbReference>
<evidence type="ECO:0008006" key="6">
    <source>
        <dbReference type="Google" id="ProtNLM"/>
    </source>
</evidence>
<name>A0ABV2B3P6_9GAMM</name>
<protein>
    <recommendedName>
        <fullName evidence="6">WYL domain-containing protein</fullName>
    </recommendedName>
</protein>
<accession>A0ABV2B3P6</accession>
<dbReference type="InterPro" id="IPR059020">
    <property type="entry name" value="CapW_CTD"/>
</dbReference>
<dbReference type="InterPro" id="IPR059019">
    <property type="entry name" value="WHD_CapW"/>
</dbReference>
<evidence type="ECO:0000259" key="2">
    <source>
        <dbReference type="Pfam" id="PF26107"/>
    </source>
</evidence>
<dbReference type="Proteomes" id="UP001460888">
    <property type="component" value="Unassembled WGS sequence"/>
</dbReference>
<evidence type="ECO:0000313" key="5">
    <source>
        <dbReference type="Proteomes" id="UP001460888"/>
    </source>
</evidence>
<feature type="domain" description="WYL" evidence="1">
    <location>
        <begin position="111"/>
        <end position="175"/>
    </location>
</feature>
<organism evidence="4 5">
    <name type="scientific">Salinisphaera dokdonensis CL-ES53</name>
    <dbReference type="NCBI Taxonomy" id="1304272"/>
    <lineage>
        <taxon>Bacteria</taxon>
        <taxon>Pseudomonadati</taxon>
        <taxon>Pseudomonadota</taxon>
        <taxon>Gammaproteobacteria</taxon>
        <taxon>Salinisphaerales</taxon>
        <taxon>Salinisphaeraceae</taxon>
        <taxon>Salinisphaera</taxon>
    </lineage>
</organism>